<keyword evidence="2" id="KW-1185">Reference proteome</keyword>
<evidence type="ECO:0000313" key="2">
    <source>
        <dbReference type="Proteomes" id="UP001497382"/>
    </source>
</evidence>
<organism evidence="1 2">
    <name type="scientific">Larinioides sclopetarius</name>
    <dbReference type="NCBI Taxonomy" id="280406"/>
    <lineage>
        <taxon>Eukaryota</taxon>
        <taxon>Metazoa</taxon>
        <taxon>Ecdysozoa</taxon>
        <taxon>Arthropoda</taxon>
        <taxon>Chelicerata</taxon>
        <taxon>Arachnida</taxon>
        <taxon>Araneae</taxon>
        <taxon>Araneomorphae</taxon>
        <taxon>Entelegynae</taxon>
        <taxon>Araneoidea</taxon>
        <taxon>Araneidae</taxon>
        <taxon>Larinioides</taxon>
    </lineage>
</organism>
<dbReference type="AlphaFoldDB" id="A0AAV2BH45"/>
<dbReference type="EMBL" id="CAXIEN010000363">
    <property type="protein sequence ID" value="CAL1295131.1"/>
    <property type="molecule type" value="Genomic_DNA"/>
</dbReference>
<comment type="caution">
    <text evidence="1">The sequence shown here is derived from an EMBL/GenBank/DDBJ whole genome shotgun (WGS) entry which is preliminary data.</text>
</comment>
<gene>
    <name evidence="1" type="ORF">LARSCL_LOCUS19108</name>
</gene>
<sequence length="39" mass="4743">MQKRRTACQKTGEKKNIAKILRMIRLPMQKLNRRSMRDI</sequence>
<reference evidence="1 2" key="1">
    <citation type="submission" date="2024-04" db="EMBL/GenBank/DDBJ databases">
        <authorList>
            <person name="Rising A."/>
            <person name="Reimegard J."/>
            <person name="Sonavane S."/>
            <person name="Akerstrom W."/>
            <person name="Nylinder S."/>
            <person name="Hedman E."/>
            <person name="Kallberg Y."/>
        </authorList>
    </citation>
    <scope>NUCLEOTIDE SEQUENCE [LARGE SCALE GENOMIC DNA]</scope>
</reference>
<name>A0AAV2BH45_9ARAC</name>
<proteinExistence type="predicted"/>
<dbReference type="Proteomes" id="UP001497382">
    <property type="component" value="Unassembled WGS sequence"/>
</dbReference>
<evidence type="ECO:0000313" key="1">
    <source>
        <dbReference type="EMBL" id="CAL1295131.1"/>
    </source>
</evidence>
<protein>
    <submittedName>
        <fullName evidence="1">Uncharacterized protein</fullName>
    </submittedName>
</protein>
<accession>A0AAV2BH45</accession>